<dbReference type="Proteomes" id="UP000599879">
    <property type="component" value="Unassembled WGS sequence"/>
</dbReference>
<gene>
    <name evidence="3" type="ORF">HU737_012685</name>
    <name evidence="2" type="ORF">HU737_11570</name>
</gene>
<name>A0A923JVB2_9PSED</name>
<proteinExistence type="predicted"/>
<keyword evidence="1" id="KW-0732">Signal</keyword>
<dbReference type="RefSeq" id="WP_186554874.1">
    <property type="nucleotide sequence ID" value="NZ_JABWRE020000001.1"/>
</dbReference>
<protein>
    <submittedName>
        <fullName evidence="2">Uncharacterized protein</fullName>
    </submittedName>
</protein>
<reference evidence="2" key="2">
    <citation type="submission" date="2020-07" db="EMBL/GenBank/DDBJ databases">
        <authorList>
            <person name="Lood C."/>
            <person name="Girard L."/>
        </authorList>
    </citation>
    <scope>NUCLEOTIDE SEQUENCE</scope>
    <source>
        <strain evidence="2">SWRI10</strain>
    </source>
</reference>
<evidence type="ECO:0000313" key="2">
    <source>
        <dbReference type="EMBL" id="MBC3441325.1"/>
    </source>
</evidence>
<evidence type="ECO:0000313" key="3">
    <source>
        <dbReference type="EMBL" id="MBV4536841.1"/>
    </source>
</evidence>
<sequence>MKPFIILAVCASLLSAAPAWAQPELNERSSSWLKEPNDFLGIDLHGDFTAQMPSCPDESSSQKKLCRLATSSPDRFEIRGLPYLPISPGYGMVAVAPHGKLTELVLSGNANSLHLVGEMLTDKYGEPGVVTSRWIKMSSGASFQSEVVKWEGEKVVMKFQRDEGDLSRYTVTVSVFTDASETLEIEETAKPATQDGNRDFSKI</sequence>
<accession>A0A923JVB2</accession>
<reference evidence="2" key="1">
    <citation type="journal article" date="2020" name="Microorganisms">
        <title>Reliable Identification of Environmental Pseudomonas Isolates Using the rpoD Gene.</title>
        <authorList>
            <consortium name="The Broad Institute Genome Sequencing Platform"/>
            <person name="Girard L."/>
            <person name="Lood C."/>
            <person name="Rokni-Zadeh H."/>
            <person name="van Noort V."/>
            <person name="Lavigne R."/>
            <person name="De Mot R."/>
        </authorList>
    </citation>
    <scope>NUCLEOTIDE SEQUENCE</scope>
    <source>
        <strain evidence="2">SWRI10</strain>
    </source>
</reference>
<feature type="chain" id="PRO_5036600504" evidence="1">
    <location>
        <begin position="22"/>
        <end position="203"/>
    </location>
</feature>
<dbReference type="EMBL" id="JABWRE010000007">
    <property type="protein sequence ID" value="MBC3441325.1"/>
    <property type="molecule type" value="Genomic_DNA"/>
</dbReference>
<comment type="caution">
    <text evidence="2">The sequence shown here is derived from an EMBL/GenBank/DDBJ whole genome shotgun (WGS) entry which is preliminary data.</text>
</comment>
<dbReference type="AlphaFoldDB" id="A0A923JVB2"/>
<reference evidence="3" key="3">
    <citation type="submission" date="2021-06" db="EMBL/GenBank/DDBJ databases">
        <title>Updating the genus Pseudomonas: Description of 43 new species and partition of the Pseudomonas putida group.</title>
        <authorList>
            <person name="Girard L."/>
            <person name="Lood C."/>
            <person name="Vandamme P."/>
            <person name="Rokni-Zadeh H."/>
            <person name="Van Noort V."/>
            <person name="Hofte M."/>
            <person name="Lavigne R."/>
            <person name="De Mot R."/>
        </authorList>
    </citation>
    <scope>NUCLEOTIDE SEQUENCE</scope>
    <source>
        <strain evidence="3">SWRI10</strain>
    </source>
</reference>
<organism evidence="2">
    <name type="scientific">Pseudomonas urmiensis</name>
    <dbReference type="NCBI Taxonomy" id="2745493"/>
    <lineage>
        <taxon>Bacteria</taxon>
        <taxon>Pseudomonadati</taxon>
        <taxon>Pseudomonadota</taxon>
        <taxon>Gammaproteobacteria</taxon>
        <taxon>Pseudomonadales</taxon>
        <taxon>Pseudomonadaceae</taxon>
        <taxon>Pseudomonas</taxon>
    </lineage>
</organism>
<feature type="signal peptide" evidence="1">
    <location>
        <begin position="1"/>
        <end position="21"/>
    </location>
</feature>
<evidence type="ECO:0000256" key="1">
    <source>
        <dbReference type="SAM" id="SignalP"/>
    </source>
</evidence>
<dbReference type="EMBL" id="JABWRE020000001">
    <property type="protein sequence ID" value="MBV4536841.1"/>
    <property type="molecule type" value="Genomic_DNA"/>
</dbReference>